<protein>
    <recommendedName>
        <fullName evidence="3">SWIM-type domain-containing protein</fullName>
    </recommendedName>
</protein>
<evidence type="ECO:0008006" key="3">
    <source>
        <dbReference type="Google" id="ProtNLM"/>
    </source>
</evidence>
<organism evidence="1 2">
    <name type="scientific">Plasmodiophora brassicae</name>
    <name type="common">Clubroot disease agent</name>
    <dbReference type="NCBI Taxonomy" id="37360"/>
    <lineage>
        <taxon>Eukaryota</taxon>
        <taxon>Sar</taxon>
        <taxon>Rhizaria</taxon>
        <taxon>Endomyxa</taxon>
        <taxon>Phytomyxea</taxon>
        <taxon>Plasmodiophorida</taxon>
        <taxon>Plasmodiophoridae</taxon>
        <taxon>Plasmodiophora</taxon>
    </lineage>
</organism>
<name>A0A0G4IL58_PLABS</name>
<reference evidence="1 2" key="1">
    <citation type="submission" date="2015-02" db="EMBL/GenBank/DDBJ databases">
        <authorList>
            <person name="Chooi Y.-H."/>
        </authorList>
    </citation>
    <scope>NUCLEOTIDE SEQUENCE [LARGE SCALE GENOMIC DNA]</scope>
    <source>
        <strain evidence="1">E3</strain>
    </source>
</reference>
<sequence>MTDCSDARWMQIVLRGAMEYYEHFERVDMPVEGWQVGVAAHRCLCALAHKFGCCVHIIAALNKVNQPIPGQIAPVGRFVNSVPRPARAQPRASWPVPGRTGTSWRWTRCSSTTGRGPGWTARLSARTWAPC</sequence>
<dbReference type="EMBL" id="CDSF01000038">
    <property type="protein sequence ID" value="CEO95894.1"/>
    <property type="molecule type" value="Genomic_DNA"/>
</dbReference>
<keyword evidence="2" id="KW-1185">Reference proteome</keyword>
<proteinExistence type="predicted"/>
<gene>
    <name evidence="1" type="ORF">PBRA_009693</name>
</gene>
<dbReference type="AlphaFoldDB" id="A0A0G4IL58"/>
<accession>A0A0G4IL58</accession>
<evidence type="ECO:0000313" key="1">
    <source>
        <dbReference type="EMBL" id="CEO95894.1"/>
    </source>
</evidence>
<evidence type="ECO:0000313" key="2">
    <source>
        <dbReference type="Proteomes" id="UP000039324"/>
    </source>
</evidence>
<dbReference type="Proteomes" id="UP000039324">
    <property type="component" value="Unassembled WGS sequence"/>
</dbReference>